<evidence type="ECO:0000313" key="3">
    <source>
        <dbReference type="Proteomes" id="UP000006729"/>
    </source>
</evidence>
<evidence type="ECO:0000313" key="2">
    <source>
        <dbReference type="EMBL" id="PNT29265.1"/>
    </source>
</evidence>
<organism evidence="2 3">
    <name type="scientific">Populus trichocarpa</name>
    <name type="common">Western balsam poplar</name>
    <name type="synonym">Populus balsamifera subsp. trichocarpa</name>
    <dbReference type="NCBI Taxonomy" id="3694"/>
    <lineage>
        <taxon>Eukaryota</taxon>
        <taxon>Viridiplantae</taxon>
        <taxon>Streptophyta</taxon>
        <taxon>Embryophyta</taxon>
        <taxon>Tracheophyta</taxon>
        <taxon>Spermatophyta</taxon>
        <taxon>Magnoliopsida</taxon>
        <taxon>eudicotyledons</taxon>
        <taxon>Gunneridae</taxon>
        <taxon>Pentapetalae</taxon>
        <taxon>rosids</taxon>
        <taxon>fabids</taxon>
        <taxon>Malpighiales</taxon>
        <taxon>Salicaceae</taxon>
        <taxon>Saliceae</taxon>
        <taxon>Populus</taxon>
    </lineage>
</organism>
<dbReference type="Proteomes" id="UP000006729">
    <property type="component" value="Chromosome 6"/>
</dbReference>
<keyword evidence="1" id="KW-0732">Signal</keyword>
<dbReference type="InParanoid" id="A0A2K1ZVF1"/>
<sequence length="144" mass="16302">MGFNRFLLLDLTILCLLSSSRFVSLCWWQIRPLVRGPDLLRAVEPMKKSQLMRKGTICRSGLVSVEAGLRRLGTAGNGGASWRRWLASVEANLRGDGEENGDCRVFTSWRLVQENGLLGLEMAMSKREWRWGREWSCGRGKACI</sequence>
<dbReference type="EMBL" id="CM009295">
    <property type="protein sequence ID" value="PNT29265.1"/>
    <property type="molecule type" value="Genomic_DNA"/>
</dbReference>
<name>A0A2K1ZVF1_POPTR</name>
<keyword evidence="3" id="KW-1185">Reference proteome</keyword>
<reference evidence="2 3" key="1">
    <citation type="journal article" date="2006" name="Science">
        <title>The genome of black cottonwood, Populus trichocarpa (Torr. &amp; Gray).</title>
        <authorList>
            <person name="Tuskan G.A."/>
            <person name="Difazio S."/>
            <person name="Jansson S."/>
            <person name="Bohlmann J."/>
            <person name="Grigoriev I."/>
            <person name="Hellsten U."/>
            <person name="Putnam N."/>
            <person name="Ralph S."/>
            <person name="Rombauts S."/>
            <person name="Salamov A."/>
            <person name="Schein J."/>
            <person name="Sterck L."/>
            <person name="Aerts A."/>
            <person name="Bhalerao R.R."/>
            <person name="Bhalerao R.P."/>
            <person name="Blaudez D."/>
            <person name="Boerjan W."/>
            <person name="Brun A."/>
            <person name="Brunner A."/>
            <person name="Busov V."/>
            <person name="Campbell M."/>
            <person name="Carlson J."/>
            <person name="Chalot M."/>
            <person name="Chapman J."/>
            <person name="Chen G.L."/>
            <person name="Cooper D."/>
            <person name="Coutinho P.M."/>
            <person name="Couturier J."/>
            <person name="Covert S."/>
            <person name="Cronk Q."/>
            <person name="Cunningham R."/>
            <person name="Davis J."/>
            <person name="Degroeve S."/>
            <person name="Dejardin A."/>
            <person name="Depamphilis C."/>
            <person name="Detter J."/>
            <person name="Dirks B."/>
            <person name="Dubchak I."/>
            <person name="Duplessis S."/>
            <person name="Ehlting J."/>
            <person name="Ellis B."/>
            <person name="Gendler K."/>
            <person name="Goodstein D."/>
            <person name="Gribskov M."/>
            <person name="Grimwood J."/>
            <person name="Groover A."/>
            <person name="Gunter L."/>
            <person name="Hamberger B."/>
            <person name="Heinze B."/>
            <person name="Helariutta Y."/>
            <person name="Henrissat B."/>
            <person name="Holligan D."/>
            <person name="Holt R."/>
            <person name="Huang W."/>
            <person name="Islam-Faridi N."/>
            <person name="Jones S."/>
            <person name="Jones-Rhoades M."/>
            <person name="Jorgensen R."/>
            <person name="Joshi C."/>
            <person name="Kangasjarvi J."/>
            <person name="Karlsson J."/>
            <person name="Kelleher C."/>
            <person name="Kirkpatrick R."/>
            <person name="Kirst M."/>
            <person name="Kohler A."/>
            <person name="Kalluri U."/>
            <person name="Larimer F."/>
            <person name="Leebens-Mack J."/>
            <person name="Leple J.C."/>
            <person name="Locascio P."/>
            <person name="Lou Y."/>
            <person name="Lucas S."/>
            <person name="Martin F."/>
            <person name="Montanini B."/>
            <person name="Napoli C."/>
            <person name="Nelson D.R."/>
            <person name="Nelson C."/>
            <person name="Nieminen K."/>
            <person name="Nilsson O."/>
            <person name="Pereda V."/>
            <person name="Peter G."/>
            <person name="Philippe R."/>
            <person name="Pilate G."/>
            <person name="Poliakov A."/>
            <person name="Razumovskaya J."/>
            <person name="Richardson P."/>
            <person name="Rinaldi C."/>
            <person name="Ritland K."/>
            <person name="Rouze P."/>
            <person name="Ryaboy D."/>
            <person name="Schmutz J."/>
            <person name="Schrader J."/>
            <person name="Segerman B."/>
            <person name="Shin H."/>
            <person name="Siddiqui A."/>
            <person name="Sterky F."/>
            <person name="Terry A."/>
            <person name="Tsai C.J."/>
            <person name="Uberbacher E."/>
            <person name="Unneberg P."/>
            <person name="Vahala J."/>
            <person name="Wall K."/>
            <person name="Wessler S."/>
            <person name="Yang G."/>
            <person name="Yin T."/>
            <person name="Douglas C."/>
            <person name="Marra M."/>
            <person name="Sandberg G."/>
            <person name="Van de Peer Y."/>
            <person name="Rokhsar D."/>
        </authorList>
    </citation>
    <scope>NUCLEOTIDE SEQUENCE [LARGE SCALE GENOMIC DNA]</scope>
    <source>
        <strain evidence="3">cv. Nisqually</strain>
    </source>
</reference>
<evidence type="ECO:0000256" key="1">
    <source>
        <dbReference type="SAM" id="SignalP"/>
    </source>
</evidence>
<gene>
    <name evidence="2" type="ORF">POPTR_006G019900</name>
</gene>
<accession>A0A2K1ZVF1</accession>
<protein>
    <submittedName>
        <fullName evidence="2">Uncharacterized protein</fullName>
    </submittedName>
</protein>
<dbReference type="AlphaFoldDB" id="A0A2K1ZVF1"/>
<proteinExistence type="predicted"/>
<feature type="signal peptide" evidence="1">
    <location>
        <begin position="1"/>
        <end position="22"/>
    </location>
</feature>
<feature type="chain" id="PRO_5014383422" evidence="1">
    <location>
        <begin position="23"/>
        <end position="144"/>
    </location>
</feature>